<evidence type="ECO:0000313" key="3">
    <source>
        <dbReference type="Proteomes" id="UP001172159"/>
    </source>
</evidence>
<proteinExistence type="predicted"/>
<dbReference type="AlphaFoldDB" id="A0AA40E1P4"/>
<dbReference type="Proteomes" id="UP001172159">
    <property type="component" value="Unassembled WGS sequence"/>
</dbReference>
<accession>A0AA40E1P4</accession>
<evidence type="ECO:0000256" key="1">
    <source>
        <dbReference type="SAM" id="MobiDB-lite"/>
    </source>
</evidence>
<name>A0AA40E1P4_9PEZI</name>
<reference evidence="2" key="1">
    <citation type="submission" date="2023-06" db="EMBL/GenBank/DDBJ databases">
        <title>Genome-scale phylogeny and comparative genomics of the fungal order Sordariales.</title>
        <authorList>
            <consortium name="Lawrence Berkeley National Laboratory"/>
            <person name="Hensen N."/>
            <person name="Bonometti L."/>
            <person name="Westerberg I."/>
            <person name="Brannstrom I.O."/>
            <person name="Guillou S."/>
            <person name="Cros-Aarteil S."/>
            <person name="Calhoun S."/>
            <person name="Haridas S."/>
            <person name="Kuo A."/>
            <person name="Mondo S."/>
            <person name="Pangilinan J."/>
            <person name="Riley R."/>
            <person name="Labutti K."/>
            <person name="Andreopoulos B."/>
            <person name="Lipzen A."/>
            <person name="Chen C."/>
            <person name="Yanf M."/>
            <person name="Daum C."/>
            <person name="Ng V."/>
            <person name="Clum A."/>
            <person name="Steindorff A."/>
            <person name="Ohm R."/>
            <person name="Martin F."/>
            <person name="Silar P."/>
            <person name="Natvig D."/>
            <person name="Lalanne C."/>
            <person name="Gautier V."/>
            <person name="Ament-Velasquez S.L."/>
            <person name="Kruys A."/>
            <person name="Hutchinson M.I."/>
            <person name="Powell A.J."/>
            <person name="Barry K."/>
            <person name="Miller A.N."/>
            <person name="Grigoriev I.V."/>
            <person name="Debuchy R."/>
            <person name="Gladieux P."/>
            <person name="Thoren M.H."/>
            <person name="Johannesson H."/>
        </authorList>
    </citation>
    <scope>NUCLEOTIDE SEQUENCE</scope>
    <source>
        <strain evidence="2">CBS 540.89</strain>
    </source>
</reference>
<organism evidence="2 3">
    <name type="scientific">Apiosordaria backusii</name>
    <dbReference type="NCBI Taxonomy" id="314023"/>
    <lineage>
        <taxon>Eukaryota</taxon>
        <taxon>Fungi</taxon>
        <taxon>Dikarya</taxon>
        <taxon>Ascomycota</taxon>
        <taxon>Pezizomycotina</taxon>
        <taxon>Sordariomycetes</taxon>
        <taxon>Sordariomycetidae</taxon>
        <taxon>Sordariales</taxon>
        <taxon>Lasiosphaeriaceae</taxon>
        <taxon>Apiosordaria</taxon>
    </lineage>
</organism>
<protein>
    <submittedName>
        <fullName evidence="2">Uncharacterized protein</fullName>
    </submittedName>
</protein>
<comment type="caution">
    <text evidence="2">The sequence shown here is derived from an EMBL/GenBank/DDBJ whole genome shotgun (WGS) entry which is preliminary data.</text>
</comment>
<feature type="compositionally biased region" description="Basic and acidic residues" evidence="1">
    <location>
        <begin position="218"/>
        <end position="258"/>
    </location>
</feature>
<dbReference type="EMBL" id="JAUKTV010000011">
    <property type="protein sequence ID" value="KAK0723770.1"/>
    <property type="molecule type" value="Genomic_DNA"/>
</dbReference>
<keyword evidence="3" id="KW-1185">Reference proteome</keyword>
<evidence type="ECO:0000313" key="2">
    <source>
        <dbReference type="EMBL" id="KAK0723770.1"/>
    </source>
</evidence>
<feature type="region of interest" description="Disordered" evidence="1">
    <location>
        <begin position="215"/>
        <end position="269"/>
    </location>
</feature>
<sequence>MHFLKGVADDIDAVVSSKADIVKLYNEHTRTVKTARRQLSDMTAVFGFKLEDAIATLIFSRPNEPKNFIAGWVHQAKVMILKSENTIQKIVFSMISASEVARQSIPIPSDDDLRAWAGDVWSKETKLEDLQKIDAAVSQATKILAGHVVTMREEIMKIKDAKIDDKLDRIFVCNAGWCWEDLPAGDWSLPSDEEEDSEDEDDDATVYYEKCNGRRSRKESLEGKKSLEGEESLEGKKSLEGEESLEGKESLEGEKSLEGKGSLEGSGSIGILECNFFN</sequence>
<gene>
    <name evidence="2" type="ORF">B0T21DRAFT_350928</name>
</gene>